<accession>A0A1M4SB57</accession>
<proteinExistence type="predicted"/>
<dbReference type="EMBL" id="FQTW01000001">
    <property type="protein sequence ID" value="SHE29408.1"/>
    <property type="molecule type" value="Genomic_DNA"/>
</dbReference>
<name>A0A1M4SB57_9FLAO</name>
<sequence>MDKFFYILLFIGFFGYAQDKDLPQSSTKSKGAILSKGKVSSGNNLLGIPNRPKVKNLFAKPEKGINFKPKEQFTNPSDLYTKKLNAKPEDENNRMKEEFGNDMYLGDFVTTSDKMVFLCRDHMMFDGDRVQVRLNGEILIQNLLLENAYKEITIPLEVGFNKIEFVALNQGESGPNTAELKAIDNGNLITRNIWNLLTGIKASAVIVRN</sequence>
<protein>
    <recommendedName>
        <fullName evidence="3">Secreted protein</fullName>
    </recommendedName>
</protein>
<keyword evidence="2" id="KW-1185">Reference proteome</keyword>
<evidence type="ECO:0000313" key="1">
    <source>
        <dbReference type="EMBL" id="SHE29408.1"/>
    </source>
</evidence>
<dbReference type="AlphaFoldDB" id="A0A1M4SB57"/>
<dbReference type="Proteomes" id="UP000184462">
    <property type="component" value="Unassembled WGS sequence"/>
</dbReference>
<organism evidence="1 2">
    <name type="scientific">Psychroflexus salarius</name>
    <dbReference type="NCBI Taxonomy" id="1155689"/>
    <lineage>
        <taxon>Bacteria</taxon>
        <taxon>Pseudomonadati</taxon>
        <taxon>Bacteroidota</taxon>
        <taxon>Flavobacteriia</taxon>
        <taxon>Flavobacteriales</taxon>
        <taxon>Flavobacteriaceae</taxon>
        <taxon>Psychroflexus</taxon>
    </lineage>
</organism>
<gene>
    <name evidence="1" type="ORF">SAMN05444278_10164</name>
</gene>
<dbReference type="STRING" id="1155689.SAMN05444278_10164"/>
<reference evidence="1 2" key="1">
    <citation type="submission" date="2016-11" db="EMBL/GenBank/DDBJ databases">
        <authorList>
            <person name="Jaros S."/>
            <person name="Januszkiewicz K."/>
            <person name="Wedrychowicz H."/>
        </authorList>
    </citation>
    <scope>NUCLEOTIDE SEQUENCE [LARGE SCALE GENOMIC DNA]</scope>
    <source>
        <strain evidence="1 2">DSM 25661</strain>
    </source>
</reference>
<dbReference type="OrthoDB" id="1148517at2"/>
<evidence type="ECO:0008006" key="3">
    <source>
        <dbReference type="Google" id="ProtNLM"/>
    </source>
</evidence>
<evidence type="ECO:0000313" key="2">
    <source>
        <dbReference type="Proteomes" id="UP000184462"/>
    </source>
</evidence>
<dbReference type="RefSeq" id="WP_073190390.1">
    <property type="nucleotide sequence ID" value="NZ_FQTW01000001.1"/>
</dbReference>